<dbReference type="InterPro" id="IPR025238">
    <property type="entry name" value="DUF4184"/>
</dbReference>
<feature type="transmembrane region" description="Helical" evidence="2">
    <location>
        <begin position="73"/>
        <end position="94"/>
    </location>
</feature>
<feature type="region of interest" description="Disordered" evidence="1">
    <location>
        <begin position="276"/>
        <end position="302"/>
    </location>
</feature>
<keyword evidence="2" id="KW-0812">Transmembrane</keyword>
<feature type="transmembrane region" description="Helical" evidence="2">
    <location>
        <begin position="114"/>
        <end position="133"/>
    </location>
</feature>
<feature type="transmembrane region" description="Helical" evidence="2">
    <location>
        <begin position="253"/>
        <end position="273"/>
    </location>
</feature>
<evidence type="ECO:0000313" key="4">
    <source>
        <dbReference type="Proteomes" id="UP000185511"/>
    </source>
</evidence>
<gene>
    <name evidence="3" type="ORF">UA74_19225</name>
</gene>
<name>A0AAC9LFE6_9PSEU</name>
<accession>A0AAC9LFE6</accession>
<feature type="transmembrane region" description="Helical" evidence="2">
    <location>
        <begin position="139"/>
        <end position="157"/>
    </location>
</feature>
<dbReference type="EMBL" id="CP016076">
    <property type="protein sequence ID" value="APU15870.1"/>
    <property type="molecule type" value="Genomic_DNA"/>
</dbReference>
<protein>
    <submittedName>
        <fullName evidence="3">DUF4184 family protein</fullName>
    </submittedName>
</protein>
<dbReference type="Pfam" id="PF13803">
    <property type="entry name" value="DUF4184"/>
    <property type="match status" value="1"/>
</dbReference>
<dbReference type="KEGG" id="acad:UA74_19225"/>
<evidence type="ECO:0000256" key="2">
    <source>
        <dbReference type="SAM" id="Phobius"/>
    </source>
</evidence>
<reference evidence="4" key="1">
    <citation type="submission" date="2016-06" db="EMBL/GenBank/DDBJ databases">
        <title>Complete genome sequence of Actinoalloteichus fjordicus DSM 46855 (=ADI127-17), type strain of the new species Actinoalloteichus fjordicus.</title>
        <authorList>
            <person name="Ruckert C."/>
            <person name="Nouioui I."/>
            <person name="Willmese J."/>
            <person name="van Wezel G."/>
            <person name="Klenk H.-P."/>
            <person name="Kalinowski J."/>
            <person name="Zotchev S.B."/>
        </authorList>
    </citation>
    <scope>NUCLEOTIDE SEQUENCE [LARGE SCALE GENOMIC DNA]</scope>
    <source>
        <strain evidence="4">ADI127-7</strain>
    </source>
</reference>
<proteinExistence type="predicted"/>
<organism evidence="3 4">
    <name type="scientific">Actinoalloteichus fjordicus</name>
    <dbReference type="NCBI Taxonomy" id="1612552"/>
    <lineage>
        <taxon>Bacteria</taxon>
        <taxon>Bacillati</taxon>
        <taxon>Actinomycetota</taxon>
        <taxon>Actinomycetes</taxon>
        <taxon>Pseudonocardiales</taxon>
        <taxon>Pseudonocardiaceae</taxon>
        <taxon>Actinoalloteichus</taxon>
    </lineage>
</organism>
<feature type="transmembrane region" description="Helical" evidence="2">
    <location>
        <begin position="177"/>
        <end position="197"/>
    </location>
</feature>
<keyword evidence="4" id="KW-1185">Reference proteome</keyword>
<keyword evidence="2" id="KW-1133">Transmembrane helix</keyword>
<dbReference type="AlphaFoldDB" id="A0AAC9LFE6"/>
<dbReference type="Proteomes" id="UP000185511">
    <property type="component" value="Chromosome"/>
</dbReference>
<evidence type="ECO:0000313" key="3">
    <source>
        <dbReference type="EMBL" id="APU15870.1"/>
    </source>
</evidence>
<dbReference type="RefSeq" id="WP_232237337.1">
    <property type="nucleotide sequence ID" value="NZ_CP016076.1"/>
</dbReference>
<evidence type="ECO:0000256" key="1">
    <source>
        <dbReference type="SAM" id="MobiDB-lite"/>
    </source>
</evidence>
<keyword evidence="2" id="KW-0472">Membrane</keyword>
<sequence length="302" mass="32102">MPFTLAHPAAVLPLLRRPFVAAALVAGAVAPDLPYYLSSLGLARASAQDWYGVLLPNATQTHSLAGLVLNLPFALALVALYGMVRAPITALLPAGVRLPGREPTAGWRAKARHALWLILSAVIGIASHLVWDAVTVSRLLQNASTVVGAVAIGWYLWRHRRRMRSRDEGDARLSPALRWSVAALLVLTPLTAVAVGVPGDYHGFRSVEVVDFDRPVTVDLGDGRSETTYPATTVEAPFGTLVEGMVTGAAKRAGTAFAAVLLLYSAAWQIAAVSRRSTPRPDSAAVSRRPAQDGEATTPVER</sequence>